<feature type="region of interest" description="Disordered" evidence="1">
    <location>
        <begin position="1"/>
        <end position="72"/>
    </location>
</feature>
<evidence type="ECO:0000256" key="1">
    <source>
        <dbReference type="SAM" id="MobiDB-lite"/>
    </source>
</evidence>
<name>A0AAN7HVM8_9PEZI</name>
<protein>
    <submittedName>
        <fullName evidence="2">Uncharacterized protein</fullName>
    </submittedName>
</protein>
<reference evidence="2" key="2">
    <citation type="submission" date="2023-05" db="EMBL/GenBank/DDBJ databases">
        <authorList>
            <consortium name="Lawrence Berkeley National Laboratory"/>
            <person name="Steindorff A."/>
            <person name="Hensen N."/>
            <person name="Bonometti L."/>
            <person name="Westerberg I."/>
            <person name="Brannstrom I.O."/>
            <person name="Guillou S."/>
            <person name="Cros-Aarteil S."/>
            <person name="Calhoun S."/>
            <person name="Haridas S."/>
            <person name="Kuo A."/>
            <person name="Mondo S."/>
            <person name="Pangilinan J."/>
            <person name="Riley R."/>
            <person name="Labutti K."/>
            <person name="Andreopoulos B."/>
            <person name="Lipzen A."/>
            <person name="Chen C."/>
            <person name="Yanf M."/>
            <person name="Daum C."/>
            <person name="Ng V."/>
            <person name="Clum A."/>
            <person name="Ohm R."/>
            <person name="Martin F."/>
            <person name="Silar P."/>
            <person name="Natvig D."/>
            <person name="Lalanne C."/>
            <person name="Gautier V."/>
            <person name="Ament-Velasquez S.L."/>
            <person name="Kruys A."/>
            <person name="Hutchinson M.I."/>
            <person name="Powell A.J."/>
            <person name="Barry K."/>
            <person name="Miller A.N."/>
            <person name="Grigoriev I.V."/>
            <person name="Debuchy R."/>
            <person name="Gladieux P."/>
            <person name="Thoren M.H."/>
            <person name="Johannesson H."/>
        </authorList>
    </citation>
    <scope>NUCLEOTIDE SEQUENCE</scope>
    <source>
        <strain evidence="2">CBS 359.72</strain>
    </source>
</reference>
<evidence type="ECO:0000313" key="2">
    <source>
        <dbReference type="EMBL" id="KAK4252424.1"/>
    </source>
</evidence>
<accession>A0AAN7HVM8</accession>
<gene>
    <name evidence="2" type="ORF">C7999DRAFT_27159</name>
</gene>
<dbReference type="AlphaFoldDB" id="A0AAN7HVM8"/>
<dbReference type="Proteomes" id="UP001303647">
    <property type="component" value="Unassembled WGS sequence"/>
</dbReference>
<keyword evidence="3" id="KW-1185">Reference proteome</keyword>
<proteinExistence type="predicted"/>
<reference evidence="2" key="1">
    <citation type="journal article" date="2023" name="Mol. Phylogenet. Evol.">
        <title>Genome-scale phylogeny and comparative genomics of the fungal order Sordariales.</title>
        <authorList>
            <person name="Hensen N."/>
            <person name="Bonometti L."/>
            <person name="Westerberg I."/>
            <person name="Brannstrom I.O."/>
            <person name="Guillou S."/>
            <person name="Cros-Aarteil S."/>
            <person name="Calhoun S."/>
            <person name="Haridas S."/>
            <person name="Kuo A."/>
            <person name="Mondo S."/>
            <person name="Pangilinan J."/>
            <person name="Riley R."/>
            <person name="LaButti K."/>
            <person name="Andreopoulos B."/>
            <person name="Lipzen A."/>
            <person name="Chen C."/>
            <person name="Yan M."/>
            <person name="Daum C."/>
            <person name="Ng V."/>
            <person name="Clum A."/>
            <person name="Steindorff A."/>
            <person name="Ohm R.A."/>
            <person name="Martin F."/>
            <person name="Silar P."/>
            <person name="Natvig D.O."/>
            <person name="Lalanne C."/>
            <person name="Gautier V."/>
            <person name="Ament-Velasquez S.L."/>
            <person name="Kruys A."/>
            <person name="Hutchinson M.I."/>
            <person name="Powell A.J."/>
            <person name="Barry K."/>
            <person name="Miller A.N."/>
            <person name="Grigoriev I.V."/>
            <person name="Debuchy R."/>
            <person name="Gladieux P."/>
            <person name="Hiltunen Thoren M."/>
            <person name="Johannesson H."/>
        </authorList>
    </citation>
    <scope>NUCLEOTIDE SEQUENCE</scope>
    <source>
        <strain evidence="2">CBS 359.72</strain>
    </source>
</reference>
<evidence type="ECO:0000313" key="3">
    <source>
        <dbReference type="Proteomes" id="UP001303647"/>
    </source>
</evidence>
<feature type="compositionally biased region" description="Polar residues" evidence="1">
    <location>
        <begin position="1"/>
        <end position="31"/>
    </location>
</feature>
<feature type="compositionally biased region" description="Basic and acidic residues" evidence="1">
    <location>
        <begin position="45"/>
        <end position="72"/>
    </location>
</feature>
<sequence>MPHQTPIDSANAHSGNQAQTPQTTSDASSRATGAGVDTGAGITRQKTEAEKEADRRYEEAMEDEYAKREGGA</sequence>
<comment type="caution">
    <text evidence="2">The sequence shown here is derived from an EMBL/GenBank/DDBJ whole genome shotgun (WGS) entry which is preliminary data.</text>
</comment>
<organism evidence="2 3">
    <name type="scientific">Corynascus novoguineensis</name>
    <dbReference type="NCBI Taxonomy" id="1126955"/>
    <lineage>
        <taxon>Eukaryota</taxon>
        <taxon>Fungi</taxon>
        <taxon>Dikarya</taxon>
        <taxon>Ascomycota</taxon>
        <taxon>Pezizomycotina</taxon>
        <taxon>Sordariomycetes</taxon>
        <taxon>Sordariomycetidae</taxon>
        <taxon>Sordariales</taxon>
        <taxon>Chaetomiaceae</taxon>
        <taxon>Corynascus</taxon>
    </lineage>
</organism>
<dbReference type="EMBL" id="MU857601">
    <property type="protein sequence ID" value="KAK4252424.1"/>
    <property type="molecule type" value="Genomic_DNA"/>
</dbReference>